<reference evidence="1" key="1">
    <citation type="submission" date="2015-03" db="EMBL/GenBank/DDBJ databases">
        <authorList>
            <person name="Murphy D."/>
        </authorList>
    </citation>
    <scope>NUCLEOTIDE SEQUENCE [LARGE SCALE GENOMIC DNA]</scope>
    <source>
        <strain evidence="1">A125KOH2</strain>
    </source>
</reference>
<proteinExistence type="predicted"/>
<sequence length="57" mass="6470">MNRKSNTQAVLLTRDQVEALRHLQERERGRSEFGITPSIHEVARGLVDSALKTLRKG</sequence>
<evidence type="ECO:0000313" key="2">
    <source>
        <dbReference type="EMBL" id="CRY66989.1"/>
    </source>
</evidence>
<keyword evidence="3" id="KW-1185">Reference proteome</keyword>
<protein>
    <recommendedName>
        <fullName evidence="5">Prophage protein</fullName>
    </recommendedName>
</protein>
<dbReference type="Proteomes" id="UP000045840">
    <property type="component" value="Unassembled WGS sequence"/>
</dbReference>
<evidence type="ECO:0008006" key="5">
    <source>
        <dbReference type="Google" id="ProtNLM"/>
    </source>
</evidence>
<gene>
    <name evidence="1" type="ORF">ERS008529_04487</name>
    <name evidence="2" type="ORF">ERS137968_02094</name>
</gene>
<name>A0A0T9RFX9_9GAMM</name>
<evidence type="ECO:0000313" key="1">
    <source>
        <dbReference type="EMBL" id="CNI60814.1"/>
    </source>
</evidence>
<accession>A0A0T9RFX9</accession>
<evidence type="ECO:0000313" key="4">
    <source>
        <dbReference type="Proteomes" id="UP000045840"/>
    </source>
</evidence>
<reference evidence="4" key="2">
    <citation type="submission" date="2015-03" db="EMBL/GenBank/DDBJ databases">
        <authorList>
            <consortium name="Pathogen Informatics"/>
        </authorList>
    </citation>
    <scope>NUCLEOTIDE SEQUENCE [LARGE SCALE GENOMIC DNA]</scope>
    <source>
        <strain evidence="4">A125KOH2</strain>
    </source>
</reference>
<dbReference type="Proteomes" id="UP000044625">
    <property type="component" value="Unassembled WGS sequence"/>
</dbReference>
<evidence type="ECO:0000313" key="3">
    <source>
        <dbReference type="Proteomes" id="UP000044625"/>
    </source>
</evidence>
<dbReference type="EMBL" id="CWJL01000009">
    <property type="protein sequence ID" value="CRY66989.1"/>
    <property type="molecule type" value="Genomic_DNA"/>
</dbReference>
<dbReference type="STRING" id="1288385.ERS137968_02094"/>
<dbReference type="RefSeq" id="WP_049615254.1">
    <property type="nucleotide sequence ID" value="NZ_CAWMMU010000009.1"/>
</dbReference>
<organism evidence="1 4">
    <name type="scientific">Yersinia pekkanenii</name>
    <dbReference type="NCBI Taxonomy" id="1288385"/>
    <lineage>
        <taxon>Bacteria</taxon>
        <taxon>Pseudomonadati</taxon>
        <taxon>Pseudomonadota</taxon>
        <taxon>Gammaproteobacteria</taxon>
        <taxon>Enterobacterales</taxon>
        <taxon>Yersiniaceae</taxon>
        <taxon>Yersinia</taxon>
    </lineage>
</organism>
<dbReference type="EMBL" id="CQAZ01000077">
    <property type="protein sequence ID" value="CNI60814.1"/>
    <property type="molecule type" value="Genomic_DNA"/>
</dbReference>
<reference evidence="2 3" key="3">
    <citation type="submission" date="2015-03" db="EMBL/GenBank/DDBJ databases">
        <authorList>
            <consortium name="Pathogen Informatics"/>
            <person name="Murphy D."/>
        </authorList>
    </citation>
    <scope>NUCLEOTIDE SEQUENCE [LARGE SCALE GENOMIC DNA]</scope>
    <source>
        <strain evidence="3">type strain: CIP110230</strain>
        <strain evidence="2">Type strain: CIP110230</strain>
    </source>
</reference>
<dbReference type="AlphaFoldDB" id="A0A0T9RFX9"/>